<evidence type="ECO:0000256" key="2">
    <source>
        <dbReference type="ARBA" id="ARBA00005807"/>
    </source>
</evidence>
<reference evidence="7 8" key="2">
    <citation type="journal article" date="2021" name="J. Hered.">
        <title>Feather Gene Expression Elucidates the Developmental Basis of Plumage Iridescence in African Starlings.</title>
        <authorList>
            <person name="Rubenstein D.R."/>
            <person name="Corvelo A."/>
            <person name="MacManes M.D."/>
            <person name="Maia R."/>
            <person name="Narzisi G."/>
            <person name="Rousaki A."/>
            <person name="Vandenabeele P."/>
            <person name="Shawkey M.D."/>
            <person name="Solomon J."/>
        </authorList>
    </citation>
    <scope>NUCLEOTIDE SEQUENCE [LARGE SCALE GENOMIC DNA]</scope>
    <source>
        <strain evidence="7">SS15</strain>
    </source>
</reference>
<protein>
    <recommendedName>
        <fullName evidence="4">Mitochondrial fission regulator</fullName>
    </recommendedName>
</protein>
<dbReference type="OrthoDB" id="2133332at2759"/>
<evidence type="ECO:0000313" key="8">
    <source>
        <dbReference type="Proteomes" id="UP000618051"/>
    </source>
</evidence>
<reference evidence="7" key="3">
    <citation type="submission" date="2022-01" db="EMBL/GenBank/DDBJ databases">
        <authorList>
            <person name="Rubenstein D.R."/>
        </authorList>
    </citation>
    <scope>NUCLEOTIDE SEQUENCE</scope>
    <source>
        <strain evidence="7">SS15</strain>
        <tissue evidence="7">Liver</tissue>
    </source>
</reference>
<dbReference type="PANTHER" id="PTHR14215">
    <property type="entry name" value="PROTEIN OF UNKNOWN FUNCTION DUF729"/>
    <property type="match status" value="1"/>
</dbReference>
<keyword evidence="3 4" id="KW-0496">Mitochondrion</keyword>
<name>A0A835U1L0_9PASS</name>
<evidence type="ECO:0000256" key="5">
    <source>
        <dbReference type="SAM" id="MobiDB-lite"/>
    </source>
</evidence>
<dbReference type="Pfam" id="PF05308">
    <property type="entry name" value="Mito_fiss_reg"/>
    <property type="match status" value="1"/>
</dbReference>
<comment type="subcellular location">
    <subcellularLocation>
        <location evidence="1 4">Mitochondrion</location>
    </subcellularLocation>
</comment>
<dbReference type="EMBL" id="JADDUC020000003">
    <property type="protein sequence ID" value="KAI1240841.1"/>
    <property type="molecule type" value="Genomic_DNA"/>
</dbReference>
<dbReference type="AlphaFoldDB" id="A0A835U1L0"/>
<dbReference type="Proteomes" id="UP000618051">
    <property type="component" value="Unassembled WGS sequence"/>
</dbReference>
<evidence type="ECO:0000313" key="6">
    <source>
        <dbReference type="EMBL" id="KAG0137174.1"/>
    </source>
</evidence>
<organism evidence="6">
    <name type="scientific">Lamprotornis superbus</name>
    <dbReference type="NCBI Taxonomy" id="245042"/>
    <lineage>
        <taxon>Eukaryota</taxon>
        <taxon>Metazoa</taxon>
        <taxon>Chordata</taxon>
        <taxon>Craniata</taxon>
        <taxon>Vertebrata</taxon>
        <taxon>Euteleostomi</taxon>
        <taxon>Archelosauria</taxon>
        <taxon>Archosauria</taxon>
        <taxon>Dinosauria</taxon>
        <taxon>Saurischia</taxon>
        <taxon>Theropoda</taxon>
        <taxon>Coelurosauria</taxon>
        <taxon>Aves</taxon>
        <taxon>Neognathae</taxon>
        <taxon>Neoaves</taxon>
        <taxon>Telluraves</taxon>
        <taxon>Australaves</taxon>
        <taxon>Passeriformes</taxon>
        <taxon>Sturnidae</taxon>
        <taxon>Lamprotornis</taxon>
    </lineage>
</organism>
<accession>A0A835U1L0</accession>
<reference evidence="6" key="1">
    <citation type="submission" date="2020-10" db="EMBL/GenBank/DDBJ databases">
        <title>Feather gene expression reveals the developmental basis of iridescence in African starlings.</title>
        <authorList>
            <person name="Rubenstein D.R."/>
        </authorList>
    </citation>
    <scope>NUCLEOTIDE SEQUENCE</scope>
    <source>
        <strain evidence="6">SS15</strain>
        <tissue evidence="6">Liver</tissue>
    </source>
</reference>
<feature type="non-terminal residue" evidence="6">
    <location>
        <position position="667"/>
    </location>
</feature>
<proteinExistence type="inferred from homology"/>
<sequence length="667" mass="74612">VQRFSDFWVISLCQKKEYGSTRSVVRKLGTILSLEPYPRPYFQFVQDLSPLGCDEQSAAPAPVAPSFADVLWVANDEGQACTRLRTELRRKKSTTPPDLYACLDSIQSIPKNSAQKDGVDQAALQKISALEDELTFLRAQIAAIVSAQTLGSIPSQAFKTLSTPDGFYPLPAMTSTPLSVSHNHFVIPSPPPLPSGAPSAVDASNSALELIKQRRAARNSVSTAADSTDHQRTKNVPSMMDVLKDLNKVQLRAVERSPGGTPLSRPKKIQSSDWDPVALLTHALKQKFAHKNDDEDDSLDKENHSFDSSPFSSPEVPVRKNQNILKITMLVGRCSLKPNAKPSLTRTDGVKQFSCRNTAVFAGRQLPLRNSCWHKGAERVGTGLASLLLAGTPHWGSSGSGVTNGIRHAQNGQRGEEYEDQKETQQNHGHVRMWGAYALRWLRPDMHCLLLRLMGEELQAPVGGWVTPPWWLELMAALRHDACMMRNLLSFIYNSGKITSIKMRPERKVALTVKKTEVYKWVGATALGDNPCLTSHPTISELWKYFMNGKFLIMPQLLMKLQEALAGSAPLSHSLLARRIKHKCNYRRIKNYRLVLRRQTYDPDFNGRQEVLNHKQYGAQIKMQNQLIRSTMLTRQLICTERKCCRSNLDFNKACDDMPYVSEIGKN</sequence>
<evidence type="ECO:0000256" key="3">
    <source>
        <dbReference type="ARBA" id="ARBA00023128"/>
    </source>
</evidence>
<dbReference type="InterPro" id="IPR007972">
    <property type="entry name" value="Mtfr1"/>
</dbReference>
<evidence type="ECO:0000313" key="7">
    <source>
        <dbReference type="EMBL" id="KAI1240841.1"/>
    </source>
</evidence>
<feature type="region of interest" description="Disordered" evidence="5">
    <location>
        <begin position="290"/>
        <end position="317"/>
    </location>
</feature>
<comment type="function">
    <text evidence="4">Plays a role in mitochondrial aerobic respiration. Regulates mitochondrial organization and fission.</text>
</comment>
<evidence type="ECO:0000256" key="4">
    <source>
        <dbReference type="RuleBase" id="RU369053"/>
    </source>
</evidence>
<dbReference type="EMBL" id="JADDUC010000001">
    <property type="protein sequence ID" value="KAG0137174.1"/>
    <property type="molecule type" value="Genomic_DNA"/>
</dbReference>
<comment type="similarity">
    <text evidence="2 4">Belongs to the MTFR1 family.</text>
</comment>
<dbReference type="GO" id="GO:0000266">
    <property type="term" value="P:mitochondrial fission"/>
    <property type="evidence" value="ECO:0007669"/>
    <property type="project" value="UniProtKB-UniRule"/>
</dbReference>
<dbReference type="GO" id="GO:0005739">
    <property type="term" value="C:mitochondrion"/>
    <property type="evidence" value="ECO:0007669"/>
    <property type="project" value="UniProtKB-SubCell"/>
</dbReference>
<comment type="caution">
    <text evidence="6">The sequence shown here is derived from an EMBL/GenBank/DDBJ whole genome shotgun (WGS) entry which is preliminary data.</text>
</comment>
<evidence type="ECO:0000256" key="1">
    <source>
        <dbReference type="ARBA" id="ARBA00004173"/>
    </source>
</evidence>
<keyword evidence="8" id="KW-1185">Reference proteome</keyword>
<gene>
    <name evidence="6" type="ORF">IHE44_000010</name>
    <name evidence="7" type="ORF">IHE44_0009286</name>
</gene>
<dbReference type="PANTHER" id="PTHR14215:SF2">
    <property type="entry name" value="MITOCHONDRIAL FISSION REGULATOR 2"/>
    <property type="match status" value="1"/>
</dbReference>
<dbReference type="GO" id="GO:0009060">
    <property type="term" value="P:aerobic respiration"/>
    <property type="evidence" value="ECO:0007669"/>
    <property type="project" value="UniProtKB-UniRule"/>
</dbReference>